<dbReference type="AlphaFoldDB" id="A0A0F9FXX3"/>
<protein>
    <submittedName>
        <fullName evidence="1">Uncharacterized protein</fullName>
    </submittedName>
</protein>
<name>A0A0F9FXX3_9ZZZZ</name>
<proteinExistence type="predicted"/>
<comment type="caution">
    <text evidence="1">The sequence shown here is derived from an EMBL/GenBank/DDBJ whole genome shotgun (WGS) entry which is preliminary data.</text>
</comment>
<gene>
    <name evidence="1" type="ORF">LCGC14_1978080</name>
</gene>
<dbReference type="EMBL" id="LAZR01022082">
    <property type="protein sequence ID" value="KKL83101.1"/>
    <property type="molecule type" value="Genomic_DNA"/>
</dbReference>
<reference evidence="1" key="1">
    <citation type="journal article" date="2015" name="Nature">
        <title>Complex archaea that bridge the gap between prokaryotes and eukaryotes.</title>
        <authorList>
            <person name="Spang A."/>
            <person name="Saw J.H."/>
            <person name="Jorgensen S.L."/>
            <person name="Zaremba-Niedzwiedzka K."/>
            <person name="Martijn J."/>
            <person name="Lind A.E."/>
            <person name="van Eijk R."/>
            <person name="Schleper C."/>
            <person name="Guy L."/>
            <person name="Ettema T.J."/>
        </authorList>
    </citation>
    <scope>NUCLEOTIDE SEQUENCE</scope>
</reference>
<feature type="non-terminal residue" evidence="1">
    <location>
        <position position="1"/>
    </location>
</feature>
<sequence>IICKALDLFSRIGCGQFEEIMKHPTIEKGLLQKKTYHARGVVIGLLDTVKQILTGHRPGASTGITVADGPNRVAFDIFQVIRNRLAIDNNEHEFSVHKQEPMKWSEQPLPVIKTTVD</sequence>
<evidence type="ECO:0000313" key="1">
    <source>
        <dbReference type="EMBL" id="KKL83101.1"/>
    </source>
</evidence>
<organism evidence="1">
    <name type="scientific">marine sediment metagenome</name>
    <dbReference type="NCBI Taxonomy" id="412755"/>
    <lineage>
        <taxon>unclassified sequences</taxon>
        <taxon>metagenomes</taxon>
        <taxon>ecological metagenomes</taxon>
    </lineage>
</organism>
<accession>A0A0F9FXX3</accession>